<dbReference type="Pfam" id="PF01638">
    <property type="entry name" value="HxlR"/>
    <property type="match status" value="1"/>
</dbReference>
<comment type="caution">
    <text evidence="5">The sequence shown here is derived from an EMBL/GenBank/DDBJ whole genome shotgun (WGS) entry which is preliminary data.</text>
</comment>
<dbReference type="Gene3D" id="1.10.10.10">
    <property type="entry name" value="Winged helix-like DNA-binding domain superfamily/Winged helix DNA-binding domain"/>
    <property type="match status" value="1"/>
</dbReference>
<feature type="domain" description="HTH hxlR-type" evidence="4">
    <location>
        <begin position="14"/>
        <end position="107"/>
    </location>
</feature>
<protein>
    <recommendedName>
        <fullName evidence="4">HTH hxlR-type domain-containing protein</fullName>
    </recommendedName>
</protein>
<dbReference type="PROSITE" id="PS51118">
    <property type="entry name" value="HTH_HXLR"/>
    <property type="match status" value="1"/>
</dbReference>
<dbReference type="Proteomes" id="UP000023541">
    <property type="component" value="Unassembled WGS sequence"/>
</dbReference>
<dbReference type="STRING" id="1317122.ATO12_15615"/>
<keyword evidence="2" id="KW-0238">DNA-binding</keyword>
<evidence type="ECO:0000256" key="2">
    <source>
        <dbReference type="ARBA" id="ARBA00023125"/>
    </source>
</evidence>
<dbReference type="InterPro" id="IPR002577">
    <property type="entry name" value="HTH_HxlR"/>
</dbReference>
<dbReference type="EMBL" id="AQRA01000004">
    <property type="protein sequence ID" value="EZH74292.1"/>
    <property type="molecule type" value="Genomic_DNA"/>
</dbReference>
<evidence type="ECO:0000313" key="5">
    <source>
        <dbReference type="EMBL" id="EZH74292.1"/>
    </source>
</evidence>
<sequence>MGTYTRKTPLKIDCPMEKTLHVISGKWKLALLCELNRGTCRLKDLEKYNSEASKRALTKQLSELVEDGIIQKKDYEVYPKKVEYSLTARGKELITVLEVLDEFGKQL</sequence>
<keyword evidence="6" id="KW-1185">Reference proteome</keyword>
<dbReference type="PANTHER" id="PTHR33204">
    <property type="entry name" value="TRANSCRIPTIONAL REGULATOR, MARR FAMILY"/>
    <property type="match status" value="1"/>
</dbReference>
<keyword evidence="1" id="KW-0805">Transcription regulation</keyword>
<dbReference type="eggNOG" id="COG1733">
    <property type="taxonomic scope" value="Bacteria"/>
</dbReference>
<accession>A0A023BW73</accession>
<name>A0A023BW73_9FLAO</name>
<dbReference type="InterPro" id="IPR036388">
    <property type="entry name" value="WH-like_DNA-bd_sf"/>
</dbReference>
<proteinExistence type="predicted"/>
<dbReference type="OrthoDB" id="9797599at2"/>
<evidence type="ECO:0000259" key="4">
    <source>
        <dbReference type="PROSITE" id="PS51118"/>
    </source>
</evidence>
<dbReference type="SUPFAM" id="SSF46785">
    <property type="entry name" value="Winged helix' DNA-binding domain"/>
    <property type="match status" value="1"/>
</dbReference>
<dbReference type="PANTHER" id="PTHR33204:SF29">
    <property type="entry name" value="TRANSCRIPTIONAL REGULATOR"/>
    <property type="match status" value="1"/>
</dbReference>
<keyword evidence="3" id="KW-0804">Transcription</keyword>
<organism evidence="5 6">
    <name type="scientific">Aquimarina atlantica</name>
    <dbReference type="NCBI Taxonomy" id="1317122"/>
    <lineage>
        <taxon>Bacteria</taxon>
        <taxon>Pseudomonadati</taxon>
        <taxon>Bacteroidota</taxon>
        <taxon>Flavobacteriia</taxon>
        <taxon>Flavobacteriales</taxon>
        <taxon>Flavobacteriaceae</taxon>
        <taxon>Aquimarina</taxon>
    </lineage>
</organism>
<evidence type="ECO:0000256" key="1">
    <source>
        <dbReference type="ARBA" id="ARBA00023015"/>
    </source>
</evidence>
<evidence type="ECO:0000256" key="3">
    <source>
        <dbReference type="ARBA" id="ARBA00023163"/>
    </source>
</evidence>
<dbReference type="GO" id="GO:0003677">
    <property type="term" value="F:DNA binding"/>
    <property type="evidence" value="ECO:0007669"/>
    <property type="project" value="UniProtKB-KW"/>
</dbReference>
<dbReference type="RefSeq" id="WP_034241910.1">
    <property type="nucleotide sequence ID" value="NZ_AQRA01000004.1"/>
</dbReference>
<dbReference type="InterPro" id="IPR036390">
    <property type="entry name" value="WH_DNA-bd_sf"/>
</dbReference>
<reference evidence="5 6" key="1">
    <citation type="submission" date="2014-04" db="EMBL/GenBank/DDBJ databases">
        <title>Aquimarina sp. 22II-S11-z7 Genome Sequencing.</title>
        <authorList>
            <person name="Lai Q."/>
        </authorList>
    </citation>
    <scope>NUCLEOTIDE SEQUENCE [LARGE SCALE GENOMIC DNA]</scope>
    <source>
        <strain evidence="5 6">22II-S11-z7</strain>
    </source>
</reference>
<gene>
    <name evidence="5" type="ORF">ATO12_15615</name>
</gene>
<dbReference type="AlphaFoldDB" id="A0A023BW73"/>
<evidence type="ECO:0000313" key="6">
    <source>
        <dbReference type="Proteomes" id="UP000023541"/>
    </source>
</evidence>